<dbReference type="Proteomes" id="UP000290433">
    <property type="component" value="Unassembled WGS sequence"/>
</dbReference>
<proteinExistence type="predicted"/>
<organism evidence="1 2">
    <name type="scientific">Flavobacterium anhuiense</name>
    <dbReference type="NCBI Taxonomy" id="459526"/>
    <lineage>
        <taxon>Bacteria</taxon>
        <taxon>Pseudomonadati</taxon>
        <taxon>Bacteroidota</taxon>
        <taxon>Flavobacteriia</taxon>
        <taxon>Flavobacteriales</taxon>
        <taxon>Flavobacteriaceae</taxon>
        <taxon>Flavobacterium</taxon>
    </lineage>
</organism>
<accession>A0A444W181</accession>
<name>A0A444W181_9FLAO</name>
<comment type="caution">
    <text evidence="1">The sequence shown here is derived from an EMBL/GenBank/DDBJ whole genome shotgun (WGS) entry which is preliminary data.</text>
</comment>
<dbReference type="EMBL" id="JUIV01000003">
    <property type="protein sequence ID" value="RYJ39655.1"/>
    <property type="molecule type" value="Genomic_DNA"/>
</dbReference>
<sequence>MKRIIKGNEPASFIKFKQDNAKAGITIRYDNGLGNAERKPIKEALLTEQGFICAYTLKRIDEDSCHIEHLKPEELCRKLMEEGIETVSDLDYSNMVACFPKDAPKGTPKQKYFGAIKKDASWANDGKDYILPLQANCEDHFQYFISGEVKGVTTKGKNTVSLLALDHSTLINERKDAIEAFIGKTNPIRKGKTIQAIAEIDKRSNGKYVEFCIPLKHALVQHLAFLEKLENKLKYAKKK</sequence>
<evidence type="ECO:0000313" key="2">
    <source>
        <dbReference type="Proteomes" id="UP000290433"/>
    </source>
</evidence>
<evidence type="ECO:0000313" key="1">
    <source>
        <dbReference type="EMBL" id="RYJ39655.1"/>
    </source>
</evidence>
<reference evidence="1 2" key="1">
    <citation type="submission" date="2014-12" db="EMBL/GenBank/DDBJ databases">
        <title>Genome sequence of Flavobacterium anhuiense RCM74.</title>
        <authorList>
            <person name="Kim J.F."/>
            <person name="Song J.Y."/>
            <person name="Kwak M.-J."/>
            <person name="Lee S.-W."/>
        </authorList>
    </citation>
    <scope>NUCLEOTIDE SEQUENCE [LARGE SCALE GENOMIC DNA]</scope>
    <source>
        <strain evidence="1 2">RCM74</strain>
    </source>
</reference>
<gene>
    <name evidence="1" type="ORF">NU08_1324</name>
</gene>
<dbReference type="InterPro" id="IPR013467">
    <property type="entry name" value="HNH78-like"/>
</dbReference>
<protein>
    <submittedName>
        <fullName evidence="1">TIGR02646 family protein</fullName>
    </submittedName>
</protein>
<dbReference type="AlphaFoldDB" id="A0A444W181"/>
<dbReference type="NCBIfam" id="TIGR02646">
    <property type="entry name" value="retron system putative HNH endonuclease"/>
    <property type="match status" value="1"/>
</dbReference>